<dbReference type="HOGENOM" id="CLU_560755_0_0_1"/>
<feature type="region of interest" description="Disordered" evidence="9">
    <location>
        <begin position="66"/>
        <end position="86"/>
    </location>
</feature>
<evidence type="ECO:0000256" key="8">
    <source>
        <dbReference type="PROSITE-ProRule" id="PRU00259"/>
    </source>
</evidence>
<dbReference type="STRING" id="905079.L1IVC2"/>
<feature type="repeat" description="ARM" evidence="8">
    <location>
        <begin position="213"/>
        <end position="257"/>
    </location>
</feature>
<feature type="compositionally biased region" description="Polar residues" evidence="9">
    <location>
        <begin position="116"/>
        <end position="133"/>
    </location>
</feature>
<dbReference type="AlphaFoldDB" id="L1IVC2"/>
<dbReference type="Pfam" id="PF00514">
    <property type="entry name" value="Arm"/>
    <property type="match status" value="2"/>
</dbReference>
<dbReference type="SMART" id="SM00185">
    <property type="entry name" value="ARM"/>
    <property type="match status" value="5"/>
</dbReference>
<dbReference type="PROSITE" id="PS50176">
    <property type="entry name" value="ARM_REPEAT"/>
    <property type="match status" value="3"/>
</dbReference>
<proteinExistence type="inferred from homology"/>
<evidence type="ECO:0000256" key="2">
    <source>
        <dbReference type="ARBA" id="ARBA00005462"/>
    </source>
</evidence>
<dbReference type="SUPFAM" id="SSF48371">
    <property type="entry name" value="ARM repeat"/>
    <property type="match status" value="1"/>
</dbReference>
<dbReference type="RefSeq" id="XP_005827183.1">
    <property type="nucleotide sequence ID" value="XM_005827126.1"/>
</dbReference>
<evidence type="ECO:0000256" key="9">
    <source>
        <dbReference type="SAM" id="MobiDB-lite"/>
    </source>
</evidence>
<keyword evidence="3" id="KW-0926">Vacuole</keyword>
<evidence type="ECO:0000313" key="11">
    <source>
        <dbReference type="EnsemblProtists" id="EKX40203"/>
    </source>
</evidence>
<comment type="subcellular location">
    <subcellularLocation>
        <location evidence="1">Vacuole membrane</location>
        <topology evidence="1">Lipid-anchor</topology>
    </subcellularLocation>
</comment>
<accession>L1IVC2</accession>
<evidence type="ECO:0000313" key="10">
    <source>
        <dbReference type="EMBL" id="EKX40203.1"/>
    </source>
</evidence>
<evidence type="ECO:0000256" key="5">
    <source>
        <dbReference type="ARBA" id="ARBA00023136"/>
    </source>
</evidence>
<dbReference type="KEGG" id="gtt:GUITHDRAFT_113684"/>
<comment type="similarity">
    <text evidence="2">Belongs to the beta-catenin family.</text>
</comment>
<feature type="repeat" description="ARM" evidence="8">
    <location>
        <begin position="420"/>
        <end position="451"/>
    </location>
</feature>
<evidence type="ECO:0000256" key="1">
    <source>
        <dbReference type="ARBA" id="ARBA00004592"/>
    </source>
</evidence>
<name>L1IVC2_GUITC</name>
<dbReference type="PaxDb" id="55529-EKX40203"/>
<dbReference type="InterPro" id="IPR011989">
    <property type="entry name" value="ARM-like"/>
</dbReference>
<keyword evidence="6" id="KW-0449">Lipoprotein</keyword>
<dbReference type="GO" id="GO:0043495">
    <property type="term" value="F:protein-membrane adaptor activity"/>
    <property type="evidence" value="ECO:0007669"/>
    <property type="project" value="InterPro"/>
</dbReference>
<dbReference type="GO" id="GO:0005774">
    <property type="term" value="C:vacuolar membrane"/>
    <property type="evidence" value="ECO:0007669"/>
    <property type="project" value="UniProtKB-SubCell"/>
</dbReference>
<organism evidence="10">
    <name type="scientific">Guillardia theta (strain CCMP2712)</name>
    <name type="common">Cryptophyte</name>
    <dbReference type="NCBI Taxonomy" id="905079"/>
    <lineage>
        <taxon>Eukaryota</taxon>
        <taxon>Cryptophyceae</taxon>
        <taxon>Pyrenomonadales</taxon>
        <taxon>Geminigeraceae</taxon>
        <taxon>Guillardia</taxon>
    </lineage>
</organism>
<dbReference type="GO" id="GO:0071562">
    <property type="term" value="P:nucleus-vacuole junction assembly"/>
    <property type="evidence" value="ECO:0007669"/>
    <property type="project" value="InterPro"/>
</dbReference>
<reference evidence="11" key="3">
    <citation type="submission" date="2016-03" db="UniProtKB">
        <authorList>
            <consortium name="EnsemblProtists"/>
        </authorList>
    </citation>
    <scope>IDENTIFICATION</scope>
</reference>
<reference evidence="10 12" key="1">
    <citation type="journal article" date="2012" name="Nature">
        <title>Algal genomes reveal evolutionary mosaicism and the fate of nucleomorphs.</title>
        <authorList>
            <consortium name="DOE Joint Genome Institute"/>
            <person name="Curtis B.A."/>
            <person name="Tanifuji G."/>
            <person name="Burki F."/>
            <person name="Gruber A."/>
            <person name="Irimia M."/>
            <person name="Maruyama S."/>
            <person name="Arias M.C."/>
            <person name="Ball S.G."/>
            <person name="Gile G.H."/>
            <person name="Hirakawa Y."/>
            <person name="Hopkins J.F."/>
            <person name="Kuo A."/>
            <person name="Rensing S.A."/>
            <person name="Schmutz J."/>
            <person name="Symeonidi A."/>
            <person name="Elias M."/>
            <person name="Eveleigh R.J."/>
            <person name="Herman E.K."/>
            <person name="Klute M.J."/>
            <person name="Nakayama T."/>
            <person name="Obornik M."/>
            <person name="Reyes-Prieto A."/>
            <person name="Armbrust E.V."/>
            <person name="Aves S.J."/>
            <person name="Beiko R.G."/>
            <person name="Coutinho P."/>
            <person name="Dacks J.B."/>
            <person name="Durnford D.G."/>
            <person name="Fast N.M."/>
            <person name="Green B.R."/>
            <person name="Grisdale C.J."/>
            <person name="Hempel F."/>
            <person name="Henrissat B."/>
            <person name="Hoppner M.P."/>
            <person name="Ishida K."/>
            <person name="Kim E."/>
            <person name="Koreny L."/>
            <person name="Kroth P.G."/>
            <person name="Liu Y."/>
            <person name="Malik S.B."/>
            <person name="Maier U.G."/>
            <person name="McRose D."/>
            <person name="Mock T."/>
            <person name="Neilson J.A."/>
            <person name="Onodera N.T."/>
            <person name="Poole A.M."/>
            <person name="Pritham E.J."/>
            <person name="Richards T.A."/>
            <person name="Rocap G."/>
            <person name="Roy S.W."/>
            <person name="Sarai C."/>
            <person name="Schaack S."/>
            <person name="Shirato S."/>
            <person name="Slamovits C.H."/>
            <person name="Spencer D.F."/>
            <person name="Suzuki S."/>
            <person name="Worden A.Z."/>
            <person name="Zauner S."/>
            <person name="Barry K."/>
            <person name="Bell C."/>
            <person name="Bharti A.K."/>
            <person name="Crow J.A."/>
            <person name="Grimwood J."/>
            <person name="Kramer R."/>
            <person name="Lindquist E."/>
            <person name="Lucas S."/>
            <person name="Salamov A."/>
            <person name="McFadden G.I."/>
            <person name="Lane C.E."/>
            <person name="Keeling P.J."/>
            <person name="Gray M.W."/>
            <person name="Grigoriev I.V."/>
            <person name="Archibald J.M."/>
        </authorList>
    </citation>
    <scope>NUCLEOTIDE SEQUENCE</scope>
    <source>
        <strain evidence="10 12">CCMP2712</strain>
    </source>
</reference>
<dbReference type="PANTHER" id="PTHR47249:SF1">
    <property type="entry name" value="VACUOLAR PROTEIN 8"/>
    <property type="match status" value="1"/>
</dbReference>
<feature type="repeat" description="ARM" evidence="8">
    <location>
        <begin position="361"/>
        <end position="398"/>
    </location>
</feature>
<reference evidence="12" key="2">
    <citation type="submission" date="2012-11" db="EMBL/GenBank/DDBJ databases">
        <authorList>
            <person name="Kuo A."/>
            <person name="Curtis B.A."/>
            <person name="Tanifuji G."/>
            <person name="Burki F."/>
            <person name="Gruber A."/>
            <person name="Irimia M."/>
            <person name="Maruyama S."/>
            <person name="Arias M.C."/>
            <person name="Ball S.G."/>
            <person name="Gile G.H."/>
            <person name="Hirakawa Y."/>
            <person name="Hopkins J.F."/>
            <person name="Rensing S.A."/>
            <person name="Schmutz J."/>
            <person name="Symeonidi A."/>
            <person name="Elias M."/>
            <person name="Eveleigh R.J."/>
            <person name="Herman E.K."/>
            <person name="Klute M.J."/>
            <person name="Nakayama T."/>
            <person name="Obornik M."/>
            <person name="Reyes-Prieto A."/>
            <person name="Armbrust E.V."/>
            <person name="Aves S.J."/>
            <person name="Beiko R.G."/>
            <person name="Coutinho P."/>
            <person name="Dacks J.B."/>
            <person name="Durnford D.G."/>
            <person name="Fast N.M."/>
            <person name="Green B.R."/>
            <person name="Grisdale C."/>
            <person name="Hempe F."/>
            <person name="Henrissat B."/>
            <person name="Hoppner M.P."/>
            <person name="Ishida K.-I."/>
            <person name="Kim E."/>
            <person name="Koreny L."/>
            <person name="Kroth P.G."/>
            <person name="Liu Y."/>
            <person name="Malik S.-B."/>
            <person name="Maier U.G."/>
            <person name="McRose D."/>
            <person name="Mock T."/>
            <person name="Neilson J.A."/>
            <person name="Onodera N.T."/>
            <person name="Poole A.M."/>
            <person name="Pritham E.J."/>
            <person name="Richards T.A."/>
            <person name="Rocap G."/>
            <person name="Roy S.W."/>
            <person name="Sarai C."/>
            <person name="Schaack S."/>
            <person name="Shirato S."/>
            <person name="Slamovits C.H."/>
            <person name="Spencer D.F."/>
            <person name="Suzuki S."/>
            <person name="Worden A.Z."/>
            <person name="Zauner S."/>
            <person name="Barry K."/>
            <person name="Bell C."/>
            <person name="Bharti A.K."/>
            <person name="Crow J.A."/>
            <person name="Grimwood J."/>
            <person name="Kramer R."/>
            <person name="Lindquist E."/>
            <person name="Lucas S."/>
            <person name="Salamov A."/>
            <person name="McFadden G.I."/>
            <person name="Lane C.E."/>
            <person name="Keeling P.J."/>
            <person name="Gray M.W."/>
            <person name="Grigoriev I.V."/>
            <person name="Archibald J.M."/>
        </authorList>
    </citation>
    <scope>NUCLEOTIDE SEQUENCE</scope>
    <source>
        <strain evidence="12">CCMP2712</strain>
    </source>
</reference>
<dbReference type="GeneID" id="17297012"/>
<dbReference type="InterPro" id="IPR016024">
    <property type="entry name" value="ARM-type_fold"/>
</dbReference>
<dbReference type="InterPro" id="IPR000225">
    <property type="entry name" value="Armadillo"/>
</dbReference>
<evidence type="ECO:0000313" key="12">
    <source>
        <dbReference type="Proteomes" id="UP000011087"/>
    </source>
</evidence>
<dbReference type="EMBL" id="JH993033">
    <property type="protein sequence ID" value="EKX40203.1"/>
    <property type="molecule type" value="Genomic_DNA"/>
</dbReference>
<dbReference type="Gene3D" id="1.25.10.10">
    <property type="entry name" value="Leucine-rich Repeat Variant"/>
    <property type="match status" value="1"/>
</dbReference>
<evidence type="ECO:0000256" key="7">
    <source>
        <dbReference type="ARBA" id="ARBA00026209"/>
    </source>
</evidence>
<evidence type="ECO:0000256" key="6">
    <source>
        <dbReference type="ARBA" id="ARBA00023288"/>
    </source>
</evidence>
<keyword evidence="12" id="KW-1185">Reference proteome</keyword>
<evidence type="ECO:0000256" key="3">
    <source>
        <dbReference type="ARBA" id="ARBA00022554"/>
    </source>
</evidence>
<keyword evidence="4" id="KW-0677">Repeat</keyword>
<protein>
    <recommendedName>
        <fullName evidence="7">Vacuolar protein 8</fullName>
    </recommendedName>
</protein>
<sequence length="487" mass="53580">MTTREKSADDYVDEITDEVPLLTNTRDGVFSNHIATFTPAPLEATSDLFVSSHRDGIDRHKLEKYRQEQRTTQHASDQPDSLHKAEGAEANSEMFIPGLQEGIDDLQDDELDTSLIESSSPNQEAKSPEANTQQEDEMISQFNASNPQNKDVSLAIMQNIVKADETRQRGGALKFALQIMASNDKERKRKATIAMCNLCCESSQNRINAGNAGTIDVLIKILSAEDESLDLKRLATACMCNLSAENALKERVADSGAIPILAKLLKADGKHSDSKAITAHAAATLWRFNFSHCVLTRLIPATSVCVEMDHVKPLVAQESILKSLIDLLHSPEPFIQGQACGCIGEVCIGIKEIKTQLSSYGVIQKLVKLVRKSDAATQRLAASALCNLSANHSENKKMCREVKVMWEEEEQVVTRDEQEGLMDSLIKLLKSSKDPSLQSAAAGGLYNLVTDADRDLLEKHKVVEIMQKIPISKNIRMRLGIKGEGKT</sequence>
<dbReference type="OrthoDB" id="409644at2759"/>
<keyword evidence="5" id="KW-0472">Membrane</keyword>
<dbReference type="PANTHER" id="PTHR47249">
    <property type="entry name" value="VACUOLAR PROTEIN 8"/>
    <property type="match status" value="1"/>
</dbReference>
<feature type="region of interest" description="Disordered" evidence="9">
    <location>
        <begin position="116"/>
        <end position="135"/>
    </location>
</feature>
<evidence type="ECO:0000256" key="4">
    <source>
        <dbReference type="ARBA" id="ARBA00022737"/>
    </source>
</evidence>
<dbReference type="Proteomes" id="UP000011087">
    <property type="component" value="Unassembled WGS sequence"/>
</dbReference>
<dbReference type="InterPro" id="IPR045156">
    <property type="entry name" value="Vac8"/>
</dbReference>
<gene>
    <name evidence="10" type="ORF">GUITHDRAFT_113684</name>
</gene>
<dbReference type="EnsemblProtists" id="EKX40203">
    <property type="protein sequence ID" value="EKX40203"/>
    <property type="gene ID" value="GUITHDRAFT_113684"/>
</dbReference>